<dbReference type="AlphaFoldDB" id="A0AA97I266"/>
<evidence type="ECO:0000259" key="1">
    <source>
        <dbReference type="PROSITE" id="PS50234"/>
    </source>
</evidence>
<gene>
    <name evidence="2" type="ORF">F1737_04065</name>
</gene>
<feature type="domain" description="VWFA" evidence="1">
    <location>
        <begin position="79"/>
        <end position="250"/>
    </location>
</feature>
<evidence type="ECO:0000313" key="3">
    <source>
        <dbReference type="Proteomes" id="UP001301797"/>
    </source>
</evidence>
<dbReference type="Proteomes" id="UP001301797">
    <property type="component" value="Chromosome"/>
</dbReference>
<dbReference type="Pfam" id="PF00092">
    <property type="entry name" value="VWA"/>
    <property type="match status" value="1"/>
</dbReference>
<dbReference type="PROSITE" id="PS50234">
    <property type="entry name" value="VWFA"/>
    <property type="match status" value="1"/>
</dbReference>
<keyword evidence="3" id="KW-1185">Reference proteome</keyword>
<dbReference type="SMART" id="SM00327">
    <property type="entry name" value="VWA"/>
    <property type="match status" value="1"/>
</dbReference>
<organism evidence="2 3">
    <name type="scientific">Methanochimaera problematica</name>
    <dbReference type="NCBI Taxonomy" id="2609417"/>
    <lineage>
        <taxon>Archaea</taxon>
        <taxon>Methanobacteriati</taxon>
        <taxon>Methanobacteriota</taxon>
        <taxon>Stenosarchaea group</taxon>
        <taxon>Methanomicrobia</taxon>
        <taxon>Methanomicrobiales</taxon>
        <taxon>Methanomicrobiaceae</taxon>
        <taxon>Methanochimaera</taxon>
    </lineage>
</organism>
<dbReference type="Gene3D" id="3.40.50.410">
    <property type="entry name" value="von Willebrand factor, type A domain"/>
    <property type="match status" value="1"/>
</dbReference>
<accession>A0AA97I266</accession>
<protein>
    <submittedName>
        <fullName evidence="2">VWA domain-containing protein</fullName>
    </submittedName>
</protein>
<dbReference type="EMBL" id="CP043875">
    <property type="protein sequence ID" value="WOF15930.1"/>
    <property type="molecule type" value="Genomic_DNA"/>
</dbReference>
<sequence>MVHNGMEYGNILNFRLFLLFIFVTLFIANPAYAEPLLDLQNSVEPPIININNCTELQNKTTVSVDVSGFGEENLNKEFDVVFGLDFRDGVDWSEPSDPVKEALISFVDSLDYDNNQAGFVFWNDTVGFKLDFTSDFDTAKDLFEELGGVGYSNVTAGFESCAEIHDLTGRVGTDSYIIYITDGNSPEYEDDEIDEFVSNALNKDYVIYTVSIGIIDNSDEELLNKIADETGGSSFYPVDRDELSETIQTIMRDIRTESASNLVLNLEFENYVLVNPDSFSIAPDTVSSNEDGETTIVWDDLLKSAGDNADLNPDETISLTFDIQCSISGEDLPVIIPENSYVTFEIGSENFRQDIPQIYIDVIGELLEETDEETELSKISPGSTSSGVEIVTGGGEVPVILAKWEQDTNVYLEDGDELHSEPGSQFLPPLEFEGTKEIEYYAIVFDEEDAGNVSVVAADVYHPDNELLANTEYELKKYQINLKNIGNDDEAKELVMDADAAGLINFKDGYSLKGLNDDSQDPESSVLYYLNKGTADVWKGTAVIHYCQPAGEYLVSVRALDRNSNPSLPLNNIFYYRPVGGVEFDFVSVDYGNATVLENKWATGNTIFETGDGLPTVRNIGNIPVRIKIVRQDSMGFGITNNGEWDVKFDMRLGNSGEVETYYPSYVNGPDVNVVLEDKLWMCHSEELDFSIHILKGFSGEYHSGEIILSYEDAWTDETNEDL</sequence>
<dbReference type="KEGG" id="mefw:F1737_04065"/>
<dbReference type="GeneID" id="85229315"/>
<evidence type="ECO:0000313" key="2">
    <source>
        <dbReference type="EMBL" id="WOF15930.1"/>
    </source>
</evidence>
<proteinExistence type="predicted"/>
<dbReference type="InterPro" id="IPR036465">
    <property type="entry name" value="vWFA_dom_sf"/>
</dbReference>
<dbReference type="RefSeq" id="WP_317137500.1">
    <property type="nucleotide sequence ID" value="NZ_CP043875.1"/>
</dbReference>
<name>A0AA97I266_9EURY</name>
<dbReference type="InterPro" id="IPR002035">
    <property type="entry name" value="VWF_A"/>
</dbReference>
<reference evidence="2 3" key="1">
    <citation type="submission" date="2019-09" db="EMBL/GenBank/DDBJ databases">
        <title>The complete genome of Methanoplanus sp. FWC-SCC4.</title>
        <authorList>
            <person name="Chen S.-C."/>
            <person name="Zhou Y.-Z."/>
            <person name="Lai M.-C."/>
        </authorList>
    </citation>
    <scope>NUCLEOTIDE SEQUENCE [LARGE SCALE GENOMIC DNA]</scope>
    <source>
        <strain evidence="2 3">FWC-SCC4</strain>
    </source>
</reference>
<dbReference type="SUPFAM" id="SSF53300">
    <property type="entry name" value="vWA-like"/>
    <property type="match status" value="1"/>
</dbReference>
<dbReference type="CDD" id="cd00198">
    <property type="entry name" value="vWFA"/>
    <property type="match status" value="1"/>
</dbReference>